<protein>
    <submittedName>
        <fullName evidence="1">Predicted transcriptional regulator</fullName>
    </submittedName>
</protein>
<proteinExistence type="predicted"/>
<organism evidence="1 2">
    <name type="scientific">Clostridium tyrobutyricum DIVETGP</name>
    <dbReference type="NCBI Taxonomy" id="1408889"/>
    <lineage>
        <taxon>Bacteria</taxon>
        <taxon>Bacillati</taxon>
        <taxon>Bacillota</taxon>
        <taxon>Clostridia</taxon>
        <taxon>Eubacteriales</taxon>
        <taxon>Clostridiaceae</taxon>
        <taxon>Clostridium</taxon>
    </lineage>
</organism>
<evidence type="ECO:0000313" key="2">
    <source>
        <dbReference type="Proteomes" id="UP000019482"/>
    </source>
</evidence>
<reference evidence="1 2" key="1">
    <citation type="journal article" date="2015" name="Genome Announc.">
        <title>Draft Genome Sequence of Clostridium tyrobutyricum Strain DIVETGP, Isolated from Cow's Milk for Grana Padano Production.</title>
        <authorList>
            <person name="Soggiu A."/>
            <person name="Piras C."/>
            <person name="Gaiarsa S."/>
            <person name="Sassera D."/>
            <person name="Roncada P."/>
            <person name="Bendixen E."/>
            <person name="Brasca M."/>
            <person name="Bonizzi L."/>
        </authorList>
    </citation>
    <scope>NUCLEOTIDE SEQUENCE [LARGE SCALE GENOMIC DNA]</scope>
    <source>
        <strain evidence="1 2">DIVETGP</strain>
    </source>
</reference>
<dbReference type="Proteomes" id="UP000019482">
    <property type="component" value="Unassembled WGS sequence"/>
</dbReference>
<name>W6NHE2_CLOTY</name>
<comment type="caution">
    <text evidence="1">The sequence shown here is derived from an EMBL/GenBank/DDBJ whole genome shotgun (WGS) entry which is preliminary data.</text>
</comment>
<dbReference type="RefSeq" id="WP_017895749.1">
    <property type="nucleotide sequence ID" value="NZ_CBXI010000024.1"/>
</dbReference>
<dbReference type="GeneID" id="56700212"/>
<dbReference type="EMBL" id="CBXI010000024">
    <property type="protein sequence ID" value="CDL91517.1"/>
    <property type="molecule type" value="Genomic_DNA"/>
</dbReference>
<evidence type="ECO:0000313" key="1">
    <source>
        <dbReference type="EMBL" id="CDL91517.1"/>
    </source>
</evidence>
<accession>W6NHE2</accession>
<keyword evidence="2" id="KW-1185">Reference proteome</keyword>
<gene>
    <name evidence="1" type="ORF">CTDIVETGP_1587</name>
</gene>
<sequence length="54" mass="6413">MLEVIIPEDNAELDMQIKALEYAIEHDTREKDRCIHLVAHDKLVKEKIRREANE</sequence>
<dbReference type="AlphaFoldDB" id="W6NHE2"/>